<gene>
    <name evidence="2" type="ORF">SAMN05443432_10483</name>
</gene>
<dbReference type="EMBL" id="FRCB01000004">
    <property type="protein sequence ID" value="SHM00069.1"/>
    <property type="molecule type" value="Genomic_DNA"/>
</dbReference>
<dbReference type="InterPro" id="IPR018687">
    <property type="entry name" value="DUF2177_membr"/>
</dbReference>
<sequence>MLHLLLLYLVTAGVFLILDAIMLSTIMKPLFESHIGDLMADELRLGPAALFYLVYVAGVLWFVSLPALRADAPGTALLTGAALGALAYGTYEFTNLATLRGWSWRMVIVDVTWGAVLTGVSAWAGVTVARALGWQVAG</sequence>
<accession>A0A1M7F8P2</accession>
<keyword evidence="1" id="KW-0812">Transmembrane</keyword>
<protein>
    <submittedName>
        <fullName evidence="2">Uncharacterized membrane protein</fullName>
    </submittedName>
</protein>
<name>A0A1M7F8P2_9RHOB</name>
<dbReference type="Pfam" id="PF09945">
    <property type="entry name" value="DUF2177"/>
    <property type="match status" value="1"/>
</dbReference>
<evidence type="ECO:0000256" key="1">
    <source>
        <dbReference type="SAM" id="Phobius"/>
    </source>
</evidence>
<dbReference type="Proteomes" id="UP000322545">
    <property type="component" value="Unassembled WGS sequence"/>
</dbReference>
<keyword evidence="1" id="KW-1133">Transmembrane helix</keyword>
<feature type="transmembrane region" description="Helical" evidence="1">
    <location>
        <begin position="48"/>
        <end position="68"/>
    </location>
</feature>
<feature type="transmembrane region" description="Helical" evidence="1">
    <location>
        <begin position="6"/>
        <end position="27"/>
    </location>
</feature>
<keyword evidence="3" id="KW-1185">Reference proteome</keyword>
<organism evidence="2 3">
    <name type="scientific">Roseovarius litoreus</name>
    <dbReference type="NCBI Taxonomy" id="1155722"/>
    <lineage>
        <taxon>Bacteria</taxon>
        <taxon>Pseudomonadati</taxon>
        <taxon>Pseudomonadota</taxon>
        <taxon>Alphaproteobacteria</taxon>
        <taxon>Rhodobacterales</taxon>
        <taxon>Roseobacteraceae</taxon>
        <taxon>Roseovarius</taxon>
    </lineage>
</organism>
<feature type="transmembrane region" description="Helical" evidence="1">
    <location>
        <begin position="106"/>
        <end position="126"/>
    </location>
</feature>
<dbReference type="AlphaFoldDB" id="A0A1M7F8P2"/>
<keyword evidence="1" id="KW-0472">Membrane</keyword>
<feature type="transmembrane region" description="Helical" evidence="1">
    <location>
        <begin position="74"/>
        <end position="94"/>
    </location>
</feature>
<evidence type="ECO:0000313" key="2">
    <source>
        <dbReference type="EMBL" id="SHM00069.1"/>
    </source>
</evidence>
<evidence type="ECO:0000313" key="3">
    <source>
        <dbReference type="Proteomes" id="UP000322545"/>
    </source>
</evidence>
<reference evidence="2 3" key="1">
    <citation type="submission" date="2016-11" db="EMBL/GenBank/DDBJ databases">
        <authorList>
            <person name="Varghese N."/>
            <person name="Submissions S."/>
        </authorList>
    </citation>
    <scope>NUCLEOTIDE SEQUENCE [LARGE SCALE GENOMIC DNA]</scope>
    <source>
        <strain evidence="2 3">DSM 28249</strain>
    </source>
</reference>
<proteinExistence type="predicted"/>